<feature type="transmembrane region" description="Helical" evidence="6">
    <location>
        <begin position="86"/>
        <end position="110"/>
    </location>
</feature>
<dbReference type="AlphaFoldDB" id="A0A6J2XHA8"/>
<dbReference type="InterPro" id="IPR011047">
    <property type="entry name" value="Quinoprotein_ADH-like_sf"/>
</dbReference>
<keyword evidence="8" id="KW-1185">Reference proteome</keyword>
<evidence type="ECO:0000256" key="5">
    <source>
        <dbReference type="ARBA" id="ARBA00025791"/>
    </source>
</evidence>
<dbReference type="KEGG" id="soy:115877888"/>
<feature type="domain" description="FAM234A/B beta-propeller" evidence="7">
    <location>
        <begin position="161"/>
        <end position="327"/>
    </location>
</feature>
<dbReference type="GO" id="GO:0016020">
    <property type="term" value="C:membrane"/>
    <property type="evidence" value="ECO:0007669"/>
    <property type="project" value="UniProtKB-SubCell"/>
</dbReference>
<dbReference type="FunCoup" id="A0A6J2XHA8">
    <property type="interactions" value="9"/>
</dbReference>
<evidence type="ECO:0000313" key="8">
    <source>
        <dbReference type="Proteomes" id="UP000504635"/>
    </source>
</evidence>
<dbReference type="OrthoDB" id="567787at2759"/>
<dbReference type="PANTHER" id="PTHR21419">
    <property type="match status" value="1"/>
</dbReference>
<keyword evidence="4 6" id="KW-0472">Membrane</keyword>
<organism evidence="8 9">
    <name type="scientific">Sitophilus oryzae</name>
    <name type="common">Rice weevil</name>
    <name type="synonym">Curculio oryzae</name>
    <dbReference type="NCBI Taxonomy" id="7048"/>
    <lineage>
        <taxon>Eukaryota</taxon>
        <taxon>Metazoa</taxon>
        <taxon>Ecdysozoa</taxon>
        <taxon>Arthropoda</taxon>
        <taxon>Hexapoda</taxon>
        <taxon>Insecta</taxon>
        <taxon>Pterygota</taxon>
        <taxon>Neoptera</taxon>
        <taxon>Endopterygota</taxon>
        <taxon>Coleoptera</taxon>
        <taxon>Polyphaga</taxon>
        <taxon>Cucujiformia</taxon>
        <taxon>Curculionidae</taxon>
        <taxon>Dryophthorinae</taxon>
        <taxon>Sitophilus</taxon>
    </lineage>
</organism>
<accession>A0A6J2XHA8</accession>
<keyword evidence="3 6" id="KW-1133">Transmembrane helix</keyword>
<evidence type="ECO:0000313" key="9">
    <source>
        <dbReference type="RefSeq" id="XP_030750099.1"/>
    </source>
</evidence>
<evidence type="ECO:0000256" key="3">
    <source>
        <dbReference type="ARBA" id="ARBA00022989"/>
    </source>
</evidence>
<evidence type="ECO:0000256" key="4">
    <source>
        <dbReference type="ARBA" id="ARBA00023136"/>
    </source>
</evidence>
<dbReference type="InterPro" id="IPR045232">
    <property type="entry name" value="FAM234"/>
</dbReference>
<dbReference type="InterPro" id="IPR055409">
    <property type="entry name" value="Beta-prop_FAM234A_B"/>
</dbReference>
<keyword evidence="2 6" id="KW-0812">Transmembrane</keyword>
<dbReference type="GeneID" id="115877888"/>
<comment type="similarity">
    <text evidence="5">Belongs to the FAM234 family.</text>
</comment>
<evidence type="ECO:0000256" key="1">
    <source>
        <dbReference type="ARBA" id="ARBA00004167"/>
    </source>
</evidence>
<sequence length="1009" mass="113334">MVIKTATYSGMNLKGEIRESISLDEDDLSDVEDEVFIRDGKNGYKLAEELNVKRPLMAPRRKIGKHDCSGSRLKAKHTCRAWCKPCCYVLASLSVLIGLIVLVVVLVSIYPLPLDRLRDWIISKPKSTEIRDKPLPCTNLKVSEVWSTNLPILTSDSPVRVLDIDGDKVDDVIFGFGTGENYNILPPEIFCPVFLGVSPPCRGGIISLNGASGDIIWRHWINDTVFSLHCTADINQDNLNDCLATGVDGTVTVIDSKTGQSIWEINAGRMDIFLMNFIPDQDGDNVSDIISSHSSLTGDENGHIILLSGKTGRELKRLSVPNGSKTFYMPQIFKQNSTTTMVLYGTGSPNTPGKLRVISLDSIDFLPNKSTTVYEDKYKGILTQAVLVDISGDGVPDIISSMYNSTVVAIDGKTLVQIWNYSIPDAVTSMIPTPAYFNSDNVTDFLVVYQKYDNIFHYNYTQTLIIDGFTGQPVYQPLSGGLITQGSGLTMSMEGKGHDIFLFWTRECSNMDIQSVSDRVKKSFDQCSKQFNSTTVVKLNALNEYHQPPGIILYNSGSKIAYEYKTKSTTMKVKDYYKTHELPKVNYATRLVEEKGQSEIPKSYSGDPVPIGIRKYGKSSFRHKDRPSGIVKEFNIPAQNGEGGSLSINEPQLSITDQDTRLPDQSQVDYNIWMSGPDDLDSDFSNYNLGDDTIPYNQKQMLFDEVESKMAQANRDPRSKEKKLNIAKMGTMEPSKLPKSTKKNLSDKIYGYRNVRLAKDRLLNDQENLPTDILRDTYFKNEENRLKKAKFEQRDVNSHLVGQVDSIDVKKILEDEKENGILNGSTTLWDLENEKELNEQDESGFLRDKRQISIPSNIWETQPKVSSVGAILASANFSNTIDVVFIKYWQPVQSSLESLLRTDIEECMAAKFLQVSPDEKTTASEQNALFQKECQDEQDALRSNFVYFNQLVQLKLGQMTVYRMRITCNCDSSYDRDIKARCVRFLPKGSQGWSEYLGQAGDGIFVNRP</sequence>
<dbReference type="InParanoid" id="A0A6J2XHA8"/>
<dbReference type="RefSeq" id="XP_030750099.1">
    <property type="nucleotide sequence ID" value="XM_030894239.1"/>
</dbReference>
<dbReference type="Pfam" id="PF23727">
    <property type="entry name" value="Beta-prop_FAM234A_B"/>
    <property type="match status" value="1"/>
</dbReference>
<dbReference type="Proteomes" id="UP000504635">
    <property type="component" value="Unplaced"/>
</dbReference>
<protein>
    <submittedName>
        <fullName evidence="9">Uncharacterized protein LOC115877888</fullName>
    </submittedName>
</protein>
<gene>
    <name evidence="9" type="primary">LOC115877888</name>
</gene>
<proteinExistence type="inferred from homology"/>
<dbReference type="PANTHER" id="PTHR21419:SF30">
    <property type="entry name" value="IG-LIKE DOMAIN-CONTAINING PROTEIN"/>
    <property type="match status" value="1"/>
</dbReference>
<dbReference type="InterPro" id="IPR015943">
    <property type="entry name" value="WD40/YVTN_repeat-like_dom_sf"/>
</dbReference>
<name>A0A6J2XHA8_SITOR</name>
<reference evidence="9" key="1">
    <citation type="submission" date="2025-08" db="UniProtKB">
        <authorList>
            <consortium name="RefSeq"/>
        </authorList>
    </citation>
    <scope>IDENTIFICATION</scope>
    <source>
        <tissue evidence="9">Gonads</tissue>
    </source>
</reference>
<evidence type="ECO:0000256" key="2">
    <source>
        <dbReference type="ARBA" id="ARBA00022692"/>
    </source>
</evidence>
<dbReference type="Gene3D" id="2.130.10.10">
    <property type="entry name" value="YVTN repeat-like/Quinoprotein amine dehydrogenase"/>
    <property type="match status" value="1"/>
</dbReference>
<evidence type="ECO:0000256" key="6">
    <source>
        <dbReference type="SAM" id="Phobius"/>
    </source>
</evidence>
<comment type="subcellular location">
    <subcellularLocation>
        <location evidence="1">Membrane</location>
        <topology evidence="1">Single-pass membrane protein</topology>
    </subcellularLocation>
</comment>
<dbReference type="SUPFAM" id="SSF50998">
    <property type="entry name" value="Quinoprotein alcohol dehydrogenase-like"/>
    <property type="match status" value="1"/>
</dbReference>
<evidence type="ECO:0000259" key="7">
    <source>
        <dbReference type="Pfam" id="PF23727"/>
    </source>
</evidence>